<evidence type="ECO:0000256" key="1">
    <source>
        <dbReference type="SAM" id="MobiDB-lite"/>
    </source>
</evidence>
<organism evidence="2 3">
    <name type="scientific">Streptosporangium subroseum</name>
    <dbReference type="NCBI Taxonomy" id="106412"/>
    <lineage>
        <taxon>Bacteria</taxon>
        <taxon>Bacillati</taxon>
        <taxon>Actinomycetota</taxon>
        <taxon>Actinomycetes</taxon>
        <taxon>Streptosporangiales</taxon>
        <taxon>Streptosporangiaceae</taxon>
        <taxon>Streptosporangium</taxon>
    </lineage>
</organism>
<gene>
    <name evidence="2" type="ORF">SAMN05216276_1011170</name>
</gene>
<reference evidence="2 3" key="1">
    <citation type="submission" date="2017-06" db="EMBL/GenBank/DDBJ databases">
        <authorList>
            <person name="Kim H.J."/>
            <person name="Triplett B.A."/>
        </authorList>
    </citation>
    <scope>NUCLEOTIDE SEQUENCE [LARGE SCALE GENOMIC DNA]</scope>
    <source>
        <strain evidence="2 3">CGMCC 4.2132</strain>
    </source>
</reference>
<evidence type="ECO:0000313" key="3">
    <source>
        <dbReference type="Proteomes" id="UP000198282"/>
    </source>
</evidence>
<sequence>MTRGRLRSHRRPKRARRIGFTLVMATFTATVAGVALVASIPSASAKELYSELYAEGFHGTSTSADLWNASSPGGGHAPCLTAATAPTPPGSLPACAEGPYDRAGKGALRLTDDTGQETGSLLLARPIPTDRGLTVEFDMYMWGGTKYTDSNGSRAGDGISFYVVDADRSQTAAGEPGGALGYKGLAGAFAGVGFDQFGNFSNPRWAGVGGPRGCPAGGGNACARPNSVVVRGSESAGYAYASGRRLNHPLDTPEADTRKYARRHVLVGIGADSRMDVLIRHQDDGPYETVVSKLDLARLPGQSALPDEVRIGFASSTGYATSVHEISNVEIRTRDADLVLRTGYDGPFEAGGTATSFLDAGAGPGFGWIDHPTEVAYHLPAGLTPTAASGDGWTCDTSGQWVVCDTAGEAAPGTSLPRITVLMNVAADASGTLTASGRAVQITPYPDAEIDPLNNTVAGTVQVAPAGPPATWRTATSPLGRDGTDLPAGTRTA</sequence>
<feature type="region of interest" description="Disordered" evidence="1">
    <location>
        <begin position="462"/>
        <end position="493"/>
    </location>
</feature>
<keyword evidence="3" id="KW-1185">Reference proteome</keyword>
<dbReference type="Gene3D" id="2.60.120.200">
    <property type="match status" value="1"/>
</dbReference>
<dbReference type="Proteomes" id="UP000198282">
    <property type="component" value="Unassembled WGS sequence"/>
</dbReference>
<dbReference type="AlphaFoldDB" id="A0A239FHU4"/>
<dbReference type="InterPro" id="IPR013320">
    <property type="entry name" value="ConA-like_dom_sf"/>
</dbReference>
<evidence type="ECO:0000313" key="2">
    <source>
        <dbReference type="EMBL" id="SNS56610.1"/>
    </source>
</evidence>
<protein>
    <submittedName>
        <fullName evidence="2">Uncharacterized protein</fullName>
    </submittedName>
</protein>
<dbReference type="EMBL" id="FZOD01000011">
    <property type="protein sequence ID" value="SNS56610.1"/>
    <property type="molecule type" value="Genomic_DNA"/>
</dbReference>
<proteinExistence type="predicted"/>
<dbReference type="SUPFAM" id="SSF49899">
    <property type="entry name" value="Concanavalin A-like lectins/glucanases"/>
    <property type="match status" value="1"/>
</dbReference>
<accession>A0A239FHU4</accession>
<name>A0A239FHU4_9ACTN</name>